<dbReference type="InterPro" id="IPR008984">
    <property type="entry name" value="SMAD_FHA_dom_sf"/>
</dbReference>
<keyword evidence="2" id="KW-0378">Hydrolase</keyword>
<proteinExistence type="predicted"/>
<dbReference type="GO" id="GO:0016787">
    <property type="term" value="F:hydrolase activity"/>
    <property type="evidence" value="ECO:0007669"/>
    <property type="project" value="UniProtKB-KW"/>
</dbReference>
<dbReference type="GO" id="GO:0016604">
    <property type="term" value="C:nuclear body"/>
    <property type="evidence" value="ECO:0007669"/>
    <property type="project" value="TreeGrafter"/>
</dbReference>
<evidence type="ECO:0000256" key="3">
    <source>
        <dbReference type="ARBA" id="ARBA00022806"/>
    </source>
</evidence>
<evidence type="ECO:0000256" key="4">
    <source>
        <dbReference type="ARBA" id="ARBA00022840"/>
    </source>
</evidence>
<dbReference type="GO" id="GO:0004386">
    <property type="term" value="F:helicase activity"/>
    <property type="evidence" value="ECO:0007669"/>
    <property type="project" value="UniProtKB-KW"/>
</dbReference>
<keyword evidence="1" id="KW-0547">Nucleotide-binding</keyword>
<dbReference type="InParanoid" id="A0A482WPU1"/>
<dbReference type="SMR" id="A0A482WPU1"/>
<evidence type="ECO:0000313" key="8">
    <source>
        <dbReference type="Proteomes" id="UP000291343"/>
    </source>
</evidence>
<dbReference type="GO" id="GO:0005524">
    <property type="term" value="F:ATP binding"/>
    <property type="evidence" value="ECO:0007669"/>
    <property type="project" value="UniProtKB-KW"/>
</dbReference>
<dbReference type="InterPro" id="IPR027417">
    <property type="entry name" value="P-loop_NTPase"/>
</dbReference>
<sequence length="1448" mass="166025">MIHLKKITSMDSAAAVTYELKIGSTSVGRDPKSDIHLNNSFVSRHHALLMIEEDGSAYVSDLKSSNGTFINSSSMDPKDSYILEDGDILSFGVDTFIDDVTGCVFKVIFVNSKNAHQLSNSRENGIRYGEMPSEEDHAVRECSVVLQRLNISNVNYLLNSDENNRMDESLSPSNLDEIANNSHRNNEEGECDEEKADNRKRRISQESIDNPCAKKVKNEERDMDYTMDDIIVCDDDDEEDDFPCSQIFDDPENKVFVDSDDNDSICEHEVIEVDEENDEYDDNEKHWLNRLSQTFDSPAAQDKQQSSPIIISDDDDDEDGSDLEKELASTTINKSSAAERDVNSEQRLVDEIDKVPDKTDEGIIQFSRDNIVPIVTIDDEIACDIEKESVDEGRASNSENVQVLRENIGEEIDSDCENICKESTEEERGENEENLTNYAKPRTRAVTRRQIKLVEAIPLTTNRRTRSKESKNKTNLTKKNDSPLKPSLTNEQKTTRRKKLKTIASLDRSDEVTPAINESENDRLHSKSAPCVKVTSKSRTDTFVDSLIDNKPSTSRSFKIPKLKKSHRNNIDEIVTIEEPTVQKSTIQEPPIQEPTIQEPPIQEPTVQEPPIRENSSKRKSVSFNDNIDFREIEQIPGTRRFVVSKLDYKTIRRADQALPVEIKTFKTSWKLDEIFSYILRWSVTWLEEEKKFASLGPLRRPPPVGFEIPIVPLPHEFQNFFEYYKCVLPLALLEMWAKISNDYFSKTNQMYLVKVDSFRKENLEISMLPNSTACRQQLVIDCHSYINDRGLREGYLRTGDFGIAELRFNINGQSKHVYVNVFCYVQNVSVRRMNTSPYIRDTDLLQKLGLKFDSNLHRLDIVLMIKWRSDEEALVTNGVVRVKIVSYVRPTLKHFVSLLNLETSPLMTAILNPSTFDFSIEEIKIHKPEGILNSAQERAVCHATKLCLGSKPNIGLIHGPPGTGKSHVIINLIQNLISESVHRHKKHTRIMLCAPTNAAIDQLVLKLKDIRSQLPQKKRFKLIRTGQVDKRSAVYLLTPESLAETNLRKTANLDSEEHELEVRILQAQRTSFMSLKNDPNTDKSRIDGIQKRIDCLDESLKRLLSNFDRPKVLRHHLREEEISVIKHAEIIATTLSSCTNDQIVNALTNNGRENPRITCCIIDEAAQCNETELLLPLALDVRKMILVGDPLQLTATTFSEVSRQMGYGNSLFSRINEVWKNNKKATADSPIHFLDTQYRMHPSIASWPSRYIYQGRLKNNHLLQKESELNPYMLINHSFPQSRERETNVLEAQLVVSLAFSILKKPTSNNLRIGIITPYSNQRKMIQCQIRDRSSIDGDYENRLEVNSIDGFQGQERDVIIVSMVRSEGIGFMHDIQRINVMLTRAEKCLLVCANFKAFLNNKIWKEFFEDGCRRRKIFPINELNEKKLNELVETIYQKRRRMRRNE</sequence>
<feature type="compositionally biased region" description="Acidic residues" evidence="5">
    <location>
        <begin position="312"/>
        <end position="321"/>
    </location>
</feature>
<dbReference type="Pfam" id="PF00498">
    <property type="entry name" value="FHA"/>
    <property type="match status" value="1"/>
</dbReference>
<name>A0A482WPU1_LAOST</name>
<dbReference type="PROSITE" id="PS50006">
    <property type="entry name" value="FHA_DOMAIN"/>
    <property type="match status" value="1"/>
</dbReference>
<feature type="region of interest" description="Disordered" evidence="5">
    <location>
        <begin position="296"/>
        <end position="354"/>
    </location>
</feature>
<dbReference type="InterPro" id="IPR041677">
    <property type="entry name" value="DNA2/NAM7_AAA_11"/>
</dbReference>
<dbReference type="CDD" id="cd18042">
    <property type="entry name" value="DEXXQc_SETX"/>
    <property type="match status" value="1"/>
</dbReference>
<dbReference type="CDD" id="cd00060">
    <property type="entry name" value="FHA"/>
    <property type="match status" value="1"/>
</dbReference>
<dbReference type="SMART" id="SM00240">
    <property type="entry name" value="FHA"/>
    <property type="match status" value="1"/>
</dbReference>
<feature type="region of interest" description="Disordered" evidence="5">
    <location>
        <begin position="592"/>
        <end position="620"/>
    </location>
</feature>
<dbReference type="SUPFAM" id="SSF52540">
    <property type="entry name" value="P-loop containing nucleoside triphosphate hydrolases"/>
    <property type="match status" value="1"/>
</dbReference>
<dbReference type="FunFam" id="3.40.50.300:FF:000326">
    <property type="entry name" value="P-loop containing nucleoside triphosphate hydrolase"/>
    <property type="match status" value="1"/>
</dbReference>
<dbReference type="PANTHER" id="PTHR10887">
    <property type="entry name" value="DNA2/NAM7 HELICASE FAMILY"/>
    <property type="match status" value="1"/>
</dbReference>
<dbReference type="OrthoDB" id="2285229at2759"/>
<evidence type="ECO:0000259" key="6">
    <source>
        <dbReference type="PROSITE" id="PS50006"/>
    </source>
</evidence>
<dbReference type="Gene3D" id="2.60.200.20">
    <property type="match status" value="1"/>
</dbReference>
<feature type="region of interest" description="Disordered" evidence="5">
    <location>
        <begin position="163"/>
        <end position="206"/>
    </location>
</feature>
<dbReference type="STRING" id="195883.A0A482WPU1"/>
<dbReference type="SUPFAM" id="SSF49879">
    <property type="entry name" value="SMAD/FHA domain"/>
    <property type="match status" value="1"/>
</dbReference>
<feature type="region of interest" description="Disordered" evidence="5">
    <location>
        <begin position="457"/>
        <end position="503"/>
    </location>
</feature>
<dbReference type="CDD" id="cd18808">
    <property type="entry name" value="SF1_C_Upf1"/>
    <property type="match status" value="1"/>
</dbReference>
<evidence type="ECO:0000313" key="7">
    <source>
        <dbReference type="EMBL" id="RZF35554.1"/>
    </source>
</evidence>
<comment type="caution">
    <text evidence="7">The sequence shown here is derived from an EMBL/GenBank/DDBJ whole genome shotgun (WGS) entry which is preliminary data.</text>
</comment>
<keyword evidence="3" id="KW-0347">Helicase</keyword>
<dbReference type="GO" id="GO:0006369">
    <property type="term" value="P:termination of RNA polymerase II transcription"/>
    <property type="evidence" value="ECO:0007669"/>
    <property type="project" value="TreeGrafter"/>
</dbReference>
<dbReference type="Gene3D" id="3.40.50.300">
    <property type="entry name" value="P-loop containing nucleotide triphosphate hydrolases"/>
    <property type="match status" value="2"/>
</dbReference>
<dbReference type="Pfam" id="PF13087">
    <property type="entry name" value="AAA_12"/>
    <property type="match status" value="1"/>
</dbReference>
<evidence type="ECO:0000256" key="2">
    <source>
        <dbReference type="ARBA" id="ARBA00022801"/>
    </source>
</evidence>
<feature type="region of interest" description="Disordered" evidence="5">
    <location>
        <begin position="511"/>
        <end position="530"/>
    </location>
</feature>
<accession>A0A482WPU1</accession>
<dbReference type="GO" id="GO:0001147">
    <property type="term" value="F:transcription termination site sequence-specific DNA binding"/>
    <property type="evidence" value="ECO:0007669"/>
    <property type="project" value="TreeGrafter"/>
</dbReference>
<protein>
    <recommendedName>
        <fullName evidence="6">FHA domain-containing protein</fullName>
    </recommendedName>
</protein>
<dbReference type="InterPro" id="IPR000253">
    <property type="entry name" value="FHA_dom"/>
</dbReference>
<feature type="compositionally biased region" description="Basic and acidic residues" evidence="5">
    <location>
        <begin position="467"/>
        <end position="482"/>
    </location>
</feature>
<gene>
    <name evidence="7" type="ORF">LSTR_LSTR014546</name>
</gene>
<keyword evidence="8" id="KW-1185">Reference proteome</keyword>
<evidence type="ECO:0000256" key="5">
    <source>
        <dbReference type="SAM" id="MobiDB-lite"/>
    </source>
</evidence>
<dbReference type="InterPro" id="IPR047187">
    <property type="entry name" value="SF1_C_Upf1"/>
</dbReference>
<feature type="compositionally biased region" description="Low complexity" evidence="5">
    <location>
        <begin position="301"/>
        <end position="311"/>
    </location>
</feature>
<evidence type="ECO:0000256" key="1">
    <source>
        <dbReference type="ARBA" id="ARBA00022741"/>
    </source>
</evidence>
<feature type="compositionally biased region" description="Basic and acidic residues" evidence="5">
    <location>
        <begin position="337"/>
        <end position="354"/>
    </location>
</feature>
<dbReference type="InterPro" id="IPR045055">
    <property type="entry name" value="DNA2/NAM7-like"/>
</dbReference>
<feature type="compositionally biased region" description="Polar residues" evidence="5">
    <location>
        <begin position="170"/>
        <end position="183"/>
    </location>
</feature>
<dbReference type="Proteomes" id="UP000291343">
    <property type="component" value="Unassembled WGS sequence"/>
</dbReference>
<dbReference type="EMBL" id="QKKF02028027">
    <property type="protein sequence ID" value="RZF35554.1"/>
    <property type="molecule type" value="Genomic_DNA"/>
</dbReference>
<feature type="compositionally biased region" description="Low complexity" evidence="5">
    <location>
        <begin position="592"/>
        <end position="606"/>
    </location>
</feature>
<keyword evidence="4" id="KW-0067">ATP-binding</keyword>
<reference evidence="7 8" key="1">
    <citation type="journal article" date="2017" name="Gigascience">
        <title>Genome sequence of the small brown planthopper, Laodelphax striatellus.</title>
        <authorList>
            <person name="Zhu J."/>
            <person name="Jiang F."/>
            <person name="Wang X."/>
            <person name="Yang P."/>
            <person name="Bao Y."/>
            <person name="Zhao W."/>
            <person name="Wang W."/>
            <person name="Lu H."/>
            <person name="Wang Q."/>
            <person name="Cui N."/>
            <person name="Li J."/>
            <person name="Chen X."/>
            <person name="Luo L."/>
            <person name="Yu J."/>
            <person name="Kang L."/>
            <person name="Cui F."/>
        </authorList>
    </citation>
    <scope>NUCLEOTIDE SEQUENCE [LARGE SCALE GENOMIC DNA]</scope>
    <source>
        <strain evidence="7">Lst14</strain>
    </source>
</reference>
<feature type="domain" description="FHA" evidence="6">
    <location>
        <begin position="25"/>
        <end position="75"/>
    </location>
</feature>
<dbReference type="InterPro" id="IPR041679">
    <property type="entry name" value="DNA2/NAM7-like_C"/>
</dbReference>
<dbReference type="PANTHER" id="PTHR10887:SF495">
    <property type="entry name" value="HELICASE SENATAXIN ISOFORM X1-RELATED"/>
    <property type="match status" value="1"/>
</dbReference>
<dbReference type="GO" id="GO:0005694">
    <property type="term" value="C:chromosome"/>
    <property type="evidence" value="ECO:0007669"/>
    <property type="project" value="UniProtKB-ARBA"/>
</dbReference>
<organism evidence="7 8">
    <name type="scientific">Laodelphax striatellus</name>
    <name type="common">Small brown planthopper</name>
    <name type="synonym">Delphax striatella</name>
    <dbReference type="NCBI Taxonomy" id="195883"/>
    <lineage>
        <taxon>Eukaryota</taxon>
        <taxon>Metazoa</taxon>
        <taxon>Ecdysozoa</taxon>
        <taxon>Arthropoda</taxon>
        <taxon>Hexapoda</taxon>
        <taxon>Insecta</taxon>
        <taxon>Pterygota</taxon>
        <taxon>Neoptera</taxon>
        <taxon>Paraneoptera</taxon>
        <taxon>Hemiptera</taxon>
        <taxon>Auchenorrhyncha</taxon>
        <taxon>Fulgoroidea</taxon>
        <taxon>Delphacidae</taxon>
        <taxon>Criomorphinae</taxon>
        <taxon>Laodelphax</taxon>
    </lineage>
</organism>
<dbReference type="Pfam" id="PF13086">
    <property type="entry name" value="AAA_11"/>
    <property type="match status" value="1"/>
</dbReference>